<gene>
    <name evidence="2" type="ORF">RFI_19791</name>
</gene>
<reference evidence="2 3" key="1">
    <citation type="journal article" date="2013" name="Curr. Biol.">
        <title>The Genome of the Foraminiferan Reticulomyxa filosa.</title>
        <authorList>
            <person name="Glockner G."/>
            <person name="Hulsmann N."/>
            <person name="Schleicher M."/>
            <person name="Noegel A.A."/>
            <person name="Eichinger L."/>
            <person name="Gallinger C."/>
            <person name="Pawlowski J."/>
            <person name="Sierra R."/>
            <person name="Euteneuer U."/>
            <person name="Pillet L."/>
            <person name="Moustafa A."/>
            <person name="Platzer M."/>
            <person name="Groth M."/>
            <person name="Szafranski K."/>
            <person name="Schliwa M."/>
        </authorList>
    </citation>
    <scope>NUCLEOTIDE SEQUENCE [LARGE SCALE GENOMIC DNA]</scope>
</reference>
<evidence type="ECO:0000313" key="2">
    <source>
        <dbReference type="EMBL" id="ETO17533.1"/>
    </source>
</evidence>
<dbReference type="InterPro" id="IPR013761">
    <property type="entry name" value="SAM/pointed_sf"/>
</dbReference>
<evidence type="ECO:0000313" key="3">
    <source>
        <dbReference type="Proteomes" id="UP000023152"/>
    </source>
</evidence>
<evidence type="ECO:0000259" key="1">
    <source>
        <dbReference type="PROSITE" id="PS50105"/>
    </source>
</evidence>
<dbReference type="Pfam" id="PF07647">
    <property type="entry name" value="SAM_2"/>
    <property type="match status" value="2"/>
</dbReference>
<protein>
    <recommendedName>
        <fullName evidence="1">SAM domain-containing protein</fullName>
    </recommendedName>
</protein>
<keyword evidence="3" id="KW-1185">Reference proteome</keyword>
<dbReference type="Gene3D" id="1.10.150.50">
    <property type="entry name" value="Transcription Factor, Ets-1"/>
    <property type="match status" value="2"/>
</dbReference>
<feature type="domain" description="SAM" evidence="1">
    <location>
        <begin position="1"/>
        <end position="66"/>
    </location>
</feature>
<proteinExistence type="predicted"/>
<dbReference type="InterPro" id="IPR001660">
    <property type="entry name" value="SAM"/>
</dbReference>
<dbReference type="PROSITE" id="PS50105">
    <property type="entry name" value="SAM_DOMAIN"/>
    <property type="match status" value="1"/>
</dbReference>
<dbReference type="EMBL" id="ASPP01016436">
    <property type="protein sequence ID" value="ETO17533.1"/>
    <property type="molecule type" value="Genomic_DNA"/>
</dbReference>
<sequence length="157" mass="18371">MLEQFEEWLRNTVKLPEYLPQFQNCTYNDIRMVTYIDEQTLISDVGMHKKPHRMVFLKKAAELKKELSAFEEWLKKIHCERYLSKFENIGVFTFVDLLHSIHSKDDLKDVCGSDVQAQFLLWSKIAKLSTVPSQSNLSTPVPSSQTTVETRFDNVLR</sequence>
<name>X6MU75_RETFI</name>
<dbReference type="AlphaFoldDB" id="X6MU75"/>
<organism evidence="2 3">
    <name type="scientific">Reticulomyxa filosa</name>
    <dbReference type="NCBI Taxonomy" id="46433"/>
    <lineage>
        <taxon>Eukaryota</taxon>
        <taxon>Sar</taxon>
        <taxon>Rhizaria</taxon>
        <taxon>Retaria</taxon>
        <taxon>Foraminifera</taxon>
        <taxon>Monothalamids</taxon>
        <taxon>Reticulomyxidae</taxon>
        <taxon>Reticulomyxa</taxon>
    </lineage>
</organism>
<accession>X6MU75</accession>
<dbReference type="SUPFAM" id="SSF47769">
    <property type="entry name" value="SAM/Pointed domain"/>
    <property type="match status" value="2"/>
</dbReference>
<dbReference type="Proteomes" id="UP000023152">
    <property type="component" value="Unassembled WGS sequence"/>
</dbReference>
<comment type="caution">
    <text evidence="2">The sequence shown here is derived from an EMBL/GenBank/DDBJ whole genome shotgun (WGS) entry which is preliminary data.</text>
</comment>